<dbReference type="HOGENOM" id="CLU_2803602_0_0_10"/>
<accession>U2CI50</accession>
<comment type="caution">
    <text evidence="2">The sequence shown here is derived from an EMBL/GenBank/DDBJ whole genome shotgun (WGS) entry which is preliminary data.</text>
</comment>
<evidence type="ECO:0000313" key="2">
    <source>
        <dbReference type="EMBL" id="ERI83713.1"/>
    </source>
</evidence>
<sequence>MIFAISVRQDVTKVTTNQTFQRDFEINLHRATTEPPIDRNQVALQAGQNLQPTPPELLQPEAVPTSS</sequence>
<dbReference type="EMBL" id="AWSV01000141">
    <property type="protein sequence ID" value="ERI83713.1"/>
    <property type="molecule type" value="Genomic_DNA"/>
</dbReference>
<name>U2CI50_9BACE</name>
<organism evidence="2 3">
    <name type="scientific">Bacteroides pyogenes F0041</name>
    <dbReference type="NCBI Taxonomy" id="1321819"/>
    <lineage>
        <taxon>Bacteria</taxon>
        <taxon>Pseudomonadati</taxon>
        <taxon>Bacteroidota</taxon>
        <taxon>Bacteroidia</taxon>
        <taxon>Bacteroidales</taxon>
        <taxon>Bacteroidaceae</taxon>
        <taxon>Bacteroides</taxon>
    </lineage>
</organism>
<dbReference type="Proteomes" id="UP000016496">
    <property type="component" value="Unassembled WGS sequence"/>
</dbReference>
<dbReference type="AlphaFoldDB" id="U2CI50"/>
<reference evidence="2 3" key="1">
    <citation type="submission" date="2013-08" db="EMBL/GenBank/DDBJ databases">
        <authorList>
            <person name="Weinstock G."/>
            <person name="Sodergren E."/>
            <person name="Wylie T."/>
            <person name="Fulton L."/>
            <person name="Fulton R."/>
            <person name="Fronick C."/>
            <person name="O'Laughlin M."/>
            <person name="Godfrey J."/>
            <person name="Miner T."/>
            <person name="Herter B."/>
            <person name="Appelbaum E."/>
            <person name="Cordes M."/>
            <person name="Lek S."/>
            <person name="Wollam A."/>
            <person name="Pepin K.H."/>
            <person name="Palsikar V.B."/>
            <person name="Mitreva M."/>
            <person name="Wilson R.K."/>
        </authorList>
    </citation>
    <scope>NUCLEOTIDE SEQUENCE [LARGE SCALE GENOMIC DNA]</scope>
    <source>
        <strain evidence="2 3">F0041</strain>
    </source>
</reference>
<feature type="region of interest" description="Disordered" evidence="1">
    <location>
        <begin position="47"/>
        <end position="67"/>
    </location>
</feature>
<evidence type="ECO:0000313" key="3">
    <source>
        <dbReference type="Proteomes" id="UP000016496"/>
    </source>
</evidence>
<protein>
    <submittedName>
        <fullName evidence="2">Uncharacterized protein</fullName>
    </submittedName>
</protein>
<gene>
    <name evidence="2" type="ORF">HMPREF1981_02618</name>
</gene>
<proteinExistence type="predicted"/>
<evidence type="ECO:0000256" key="1">
    <source>
        <dbReference type="SAM" id="MobiDB-lite"/>
    </source>
</evidence>